<feature type="domain" description="Major facilitator superfamily (MFS) profile" evidence="8">
    <location>
        <begin position="20"/>
        <end position="408"/>
    </location>
</feature>
<keyword evidence="2" id="KW-0813">Transport</keyword>
<protein>
    <submittedName>
        <fullName evidence="9">MFS transporter</fullName>
    </submittedName>
</protein>
<name>A0ABV8IKJ1_9ACTN</name>
<feature type="transmembrane region" description="Helical" evidence="7">
    <location>
        <begin position="349"/>
        <end position="375"/>
    </location>
</feature>
<dbReference type="PANTHER" id="PTHR23517:SF2">
    <property type="entry name" value="MULTIDRUG RESISTANCE PROTEIN MDTH"/>
    <property type="match status" value="1"/>
</dbReference>
<dbReference type="RefSeq" id="WP_378064627.1">
    <property type="nucleotide sequence ID" value="NZ_JBHSBL010000002.1"/>
</dbReference>
<dbReference type="Proteomes" id="UP001595867">
    <property type="component" value="Unassembled WGS sequence"/>
</dbReference>
<feature type="transmembrane region" description="Helical" evidence="7">
    <location>
        <begin position="180"/>
        <end position="200"/>
    </location>
</feature>
<evidence type="ECO:0000256" key="7">
    <source>
        <dbReference type="SAM" id="Phobius"/>
    </source>
</evidence>
<dbReference type="InterPro" id="IPR011701">
    <property type="entry name" value="MFS"/>
</dbReference>
<keyword evidence="6 7" id="KW-0472">Membrane</keyword>
<feature type="transmembrane region" description="Helical" evidence="7">
    <location>
        <begin position="23"/>
        <end position="44"/>
    </location>
</feature>
<feature type="transmembrane region" description="Helical" evidence="7">
    <location>
        <begin position="315"/>
        <end position="337"/>
    </location>
</feature>
<keyword evidence="5 7" id="KW-1133">Transmembrane helix</keyword>
<dbReference type="InterPro" id="IPR050171">
    <property type="entry name" value="MFS_Transporters"/>
</dbReference>
<evidence type="ECO:0000256" key="6">
    <source>
        <dbReference type="ARBA" id="ARBA00023136"/>
    </source>
</evidence>
<comment type="caution">
    <text evidence="9">The sequence shown here is derived from an EMBL/GenBank/DDBJ whole genome shotgun (WGS) entry which is preliminary data.</text>
</comment>
<keyword evidence="3" id="KW-1003">Cell membrane</keyword>
<evidence type="ECO:0000313" key="10">
    <source>
        <dbReference type="Proteomes" id="UP001595867"/>
    </source>
</evidence>
<feature type="transmembrane region" description="Helical" evidence="7">
    <location>
        <begin position="50"/>
        <end position="66"/>
    </location>
</feature>
<dbReference type="Pfam" id="PF07690">
    <property type="entry name" value="MFS_1"/>
    <property type="match status" value="1"/>
</dbReference>
<comment type="subcellular location">
    <subcellularLocation>
        <location evidence="1">Cell membrane</location>
        <topology evidence="1">Multi-pass membrane protein</topology>
    </subcellularLocation>
</comment>
<dbReference type="InterPro" id="IPR036259">
    <property type="entry name" value="MFS_trans_sf"/>
</dbReference>
<keyword evidence="10" id="KW-1185">Reference proteome</keyword>
<dbReference type="Gene3D" id="1.20.1250.20">
    <property type="entry name" value="MFS general substrate transporter like domains"/>
    <property type="match status" value="1"/>
</dbReference>
<feature type="transmembrane region" description="Helical" evidence="7">
    <location>
        <begin position="387"/>
        <end position="409"/>
    </location>
</feature>
<organism evidence="9 10">
    <name type="scientific">Actinoplanes subglobosus</name>
    <dbReference type="NCBI Taxonomy" id="1547892"/>
    <lineage>
        <taxon>Bacteria</taxon>
        <taxon>Bacillati</taxon>
        <taxon>Actinomycetota</taxon>
        <taxon>Actinomycetes</taxon>
        <taxon>Micromonosporales</taxon>
        <taxon>Micromonosporaceae</taxon>
        <taxon>Actinoplanes</taxon>
    </lineage>
</organism>
<feature type="transmembrane region" description="Helical" evidence="7">
    <location>
        <begin position="111"/>
        <end position="130"/>
    </location>
</feature>
<dbReference type="PANTHER" id="PTHR23517">
    <property type="entry name" value="RESISTANCE PROTEIN MDTM, PUTATIVE-RELATED-RELATED"/>
    <property type="match status" value="1"/>
</dbReference>
<evidence type="ECO:0000256" key="4">
    <source>
        <dbReference type="ARBA" id="ARBA00022692"/>
    </source>
</evidence>
<gene>
    <name evidence="9" type="ORF">ACFO0C_01535</name>
</gene>
<feature type="transmembrane region" description="Helical" evidence="7">
    <location>
        <begin position="87"/>
        <end position="105"/>
    </location>
</feature>
<accession>A0ABV8IKJ1</accession>
<dbReference type="EMBL" id="JBHSBL010000002">
    <property type="protein sequence ID" value="MFC4063595.1"/>
    <property type="molecule type" value="Genomic_DNA"/>
</dbReference>
<sequence>MTHSLRRWLVLAEIVHLPAVPRLLVLTQLAFNIGFYLVLPFLAGHLADDLGLAAATVGLVLGLRTFSQQGLFLLGGTLADRFGIRPVVLAGCAVRVAGFLVLAFAHSLPGVLAGAVLTGVAAALFSPAVESALAREGTRLEKSGRLPRTELFAMFAVAGEVGAVTGPLLGVLLLTVGFPATSVAAAVVFAAILAMHWRWLPAGPGAHAGEPVLDGLREVFGNRRFLAFAAAGSANLFAYNQLYLALPLELARVGEDGALGWLFAVASIMVIGAQMPIARFARDSLGPRHALTIGFLVIAGAFALVAVLVPLTSTVLPAVTLVVLLTAGQMLVSPVVGDVTARLAGERRLGAHYGVASAAGGIAVLAGGTGTGALIDLAPASSPLPWAALAAVPLLSAAALWLITPATAVREHAPSARKVTP</sequence>
<reference evidence="10" key="1">
    <citation type="journal article" date="2019" name="Int. J. Syst. Evol. Microbiol.">
        <title>The Global Catalogue of Microorganisms (GCM) 10K type strain sequencing project: providing services to taxonomists for standard genome sequencing and annotation.</title>
        <authorList>
            <consortium name="The Broad Institute Genomics Platform"/>
            <consortium name="The Broad Institute Genome Sequencing Center for Infectious Disease"/>
            <person name="Wu L."/>
            <person name="Ma J."/>
        </authorList>
    </citation>
    <scope>NUCLEOTIDE SEQUENCE [LARGE SCALE GENOMIC DNA]</scope>
    <source>
        <strain evidence="10">TBRC 5832</strain>
    </source>
</reference>
<dbReference type="SUPFAM" id="SSF103473">
    <property type="entry name" value="MFS general substrate transporter"/>
    <property type="match status" value="1"/>
</dbReference>
<proteinExistence type="predicted"/>
<feature type="transmembrane region" description="Helical" evidence="7">
    <location>
        <begin position="225"/>
        <end position="246"/>
    </location>
</feature>
<evidence type="ECO:0000256" key="3">
    <source>
        <dbReference type="ARBA" id="ARBA00022475"/>
    </source>
</evidence>
<evidence type="ECO:0000256" key="5">
    <source>
        <dbReference type="ARBA" id="ARBA00022989"/>
    </source>
</evidence>
<evidence type="ECO:0000256" key="2">
    <source>
        <dbReference type="ARBA" id="ARBA00022448"/>
    </source>
</evidence>
<evidence type="ECO:0000313" key="9">
    <source>
        <dbReference type="EMBL" id="MFC4063595.1"/>
    </source>
</evidence>
<evidence type="ECO:0000256" key="1">
    <source>
        <dbReference type="ARBA" id="ARBA00004651"/>
    </source>
</evidence>
<evidence type="ECO:0000259" key="8">
    <source>
        <dbReference type="PROSITE" id="PS50850"/>
    </source>
</evidence>
<feature type="transmembrane region" description="Helical" evidence="7">
    <location>
        <begin position="290"/>
        <end position="309"/>
    </location>
</feature>
<feature type="transmembrane region" description="Helical" evidence="7">
    <location>
        <begin position="258"/>
        <end position="278"/>
    </location>
</feature>
<dbReference type="PROSITE" id="PS50850">
    <property type="entry name" value="MFS"/>
    <property type="match status" value="1"/>
</dbReference>
<dbReference type="InterPro" id="IPR020846">
    <property type="entry name" value="MFS_dom"/>
</dbReference>
<keyword evidence="4 7" id="KW-0812">Transmembrane</keyword>
<feature type="transmembrane region" description="Helical" evidence="7">
    <location>
        <begin position="151"/>
        <end position="174"/>
    </location>
</feature>